<accession>A0A6J7G0W0</accession>
<evidence type="ECO:0000313" key="2">
    <source>
        <dbReference type="EMBL" id="CAB4900224.1"/>
    </source>
</evidence>
<feature type="region of interest" description="Disordered" evidence="1">
    <location>
        <begin position="1"/>
        <end position="23"/>
    </location>
</feature>
<sequence>MAFRRKASPAVSEPDPVAVAGDQSAAEVVSRVNGPWDLSEVSDDSERIDFGALQFPPREGLEVQVQVDQESGQVLFVTAVLGGAAAQMHVFAAPRSHGIWSEVRAEIKVGITASGGLVEEAIGIFGPELRARVPQGPGSTMQLARFIGVDGPRWFLRAILLGEAALPGDGAAAIEEVLRSVVVVRGNEAMAPREQIALHVPGQESGSLIAGIDPFVRGPEITEVR</sequence>
<dbReference type="AlphaFoldDB" id="A0A6J7G0W0"/>
<dbReference type="EMBL" id="CAFBMR010000001">
    <property type="protein sequence ID" value="CAB4900224.1"/>
    <property type="molecule type" value="Genomic_DNA"/>
</dbReference>
<dbReference type="InterPro" id="IPR022183">
    <property type="entry name" value="DUF3710"/>
</dbReference>
<protein>
    <submittedName>
        <fullName evidence="2">Unannotated protein</fullName>
    </submittedName>
</protein>
<dbReference type="Pfam" id="PF12502">
    <property type="entry name" value="DUF3710"/>
    <property type="match status" value="1"/>
</dbReference>
<name>A0A6J7G0W0_9ZZZZ</name>
<evidence type="ECO:0000256" key="1">
    <source>
        <dbReference type="SAM" id="MobiDB-lite"/>
    </source>
</evidence>
<reference evidence="2" key="1">
    <citation type="submission" date="2020-05" db="EMBL/GenBank/DDBJ databases">
        <authorList>
            <person name="Chiriac C."/>
            <person name="Salcher M."/>
            <person name="Ghai R."/>
            <person name="Kavagutti S V."/>
        </authorList>
    </citation>
    <scope>NUCLEOTIDE SEQUENCE</scope>
</reference>
<organism evidence="2">
    <name type="scientific">freshwater metagenome</name>
    <dbReference type="NCBI Taxonomy" id="449393"/>
    <lineage>
        <taxon>unclassified sequences</taxon>
        <taxon>metagenomes</taxon>
        <taxon>ecological metagenomes</taxon>
    </lineage>
</organism>
<proteinExistence type="predicted"/>
<gene>
    <name evidence="2" type="ORF">UFOPK3610_00079</name>
</gene>